<evidence type="ECO:0000256" key="4">
    <source>
        <dbReference type="SAM" id="MobiDB-lite"/>
    </source>
</evidence>
<dbReference type="Pfam" id="PF00280">
    <property type="entry name" value="potato_inhibit"/>
    <property type="match status" value="1"/>
</dbReference>
<keyword evidence="3" id="KW-0722">Serine protease inhibitor</keyword>
<organism evidence="5 6">
    <name type="scientific">Salix viminalis</name>
    <name type="common">Common osier</name>
    <name type="synonym">Basket willow</name>
    <dbReference type="NCBI Taxonomy" id="40686"/>
    <lineage>
        <taxon>Eukaryota</taxon>
        <taxon>Viridiplantae</taxon>
        <taxon>Streptophyta</taxon>
        <taxon>Embryophyta</taxon>
        <taxon>Tracheophyta</taxon>
        <taxon>Spermatophyta</taxon>
        <taxon>Magnoliopsida</taxon>
        <taxon>eudicotyledons</taxon>
        <taxon>Gunneridae</taxon>
        <taxon>Pentapetalae</taxon>
        <taxon>rosids</taxon>
        <taxon>fabids</taxon>
        <taxon>Malpighiales</taxon>
        <taxon>Salicaceae</taxon>
        <taxon>Saliceae</taxon>
        <taxon>Salix</taxon>
    </lineage>
</organism>
<evidence type="ECO:0000256" key="1">
    <source>
        <dbReference type="ARBA" id="ARBA00008210"/>
    </source>
</evidence>
<dbReference type="InterPro" id="IPR036354">
    <property type="entry name" value="Prot_inh_pot1_sf"/>
</dbReference>
<evidence type="ECO:0000256" key="3">
    <source>
        <dbReference type="ARBA" id="ARBA00022900"/>
    </source>
</evidence>
<dbReference type="EMBL" id="JAPFFL010000002">
    <property type="protein sequence ID" value="KAJ6742187.1"/>
    <property type="molecule type" value="Genomic_DNA"/>
</dbReference>
<dbReference type="GO" id="GO:0004867">
    <property type="term" value="F:serine-type endopeptidase inhibitor activity"/>
    <property type="evidence" value="ECO:0007669"/>
    <property type="project" value="UniProtKB-KW"/>
</dbReference>
<dbReference type="PANTHER" id="PTHR33091:SF29">
    <property type="entry name" value="SUBTILISIN INHIBITOR 1"/>
    <property type="match status" value="1"/>
</dbReference>
<evidence type="ECO:0000313" key="6">
    <source>
        <dbReference type="Proteomes" id="UP001151529"/>
    </source>
</evidence>
<comment type="caution">
    <text evidence="5">The sequence shown here is derived from an EMBL/GenBank/DDBJ whole genome shotgun (WGS) entry which is preliminary data.</text>
</comment>
<dbReference type="GO" id="GO:0009611">
    <property type="term" value="P:response to wounding"/>
    <property type="evidence" value="ECO:0007669"/>
    <property type="project" value="InterPro"/>
</dbReference>
<reference evidence="5" key="1">
    <citation type="submission" date="2022-11" db="EMBL/GenBank/DDBJ databases">
        <authorList>
            <person name="Hyden B.L."/>
            <person name="Feng K."/>
            <person name="Yates T."/>
            <person name="Jawdy S."/>
            <person name="Smart L.B."/>
            <person name="Muchero W."/>
        </authorList>
    </citation>
    <scope>NUCLEOTIDE SEQUENCE</scope>
    <source>
        <tissue evidence="5">Shoot tip</tissue>
    </source>
</reference>
<dbReference type="PRINTS" id="PR00292">
    <property type="entry name" value="POTATOINHBTR"/>
</dbReference>
<reference evidence="5" key="2">
    <citation type="journal article" date="2023" name="Int. J. Mol. Sci.">
        <title>De Novo Assembly and Annotation of 11 Diverse Shrub Willow (Salix) Genomes Reveals Novel Gene Organization in Sex-Linked Regions.</title>
        <authorList>
            <person name="Hyden B."/>
            <person name="Feng K."/>
            <person name="Yates T.B."/>
            <person name="Jawdy S."/>
            <person name="Cereghino C."/>
            <person name="Smart L.B."/>
            <person name="Muchero W."/>
        </authorList>
    </citation>
    <scope>NUCLEOTIDE SEQUENCE [LARGE SCALE GENOMIC DNA]</scope>
    <source>
        <tissue evidence="5">Shoot tip</tissue>
    </source>
</reference>
<accession>A0A9Q0V581</accession>
<protein>
    <submittedName>
        <fullName evidence="5">PROTEIN putative EXPRESSED-RELATED</fullName>
    </submittedName>
</protein>
<sequence length="124" mass="13939">MACCFHFIGTHFQLKHKETSCPELAMTEENQQIKSPQEPHADQAVPTLPRMHGLGSNPVPKTTWPELVGLTAFEGERKIKEEKPGAQIQVVQPDCAVTMDFRQNRVRLHVDSLGTIERAPRISL</sequence>
<dbReference type="Gene3D" id="3.30.10.10">
    <property type="entry name" value="Trypsin Inhibitor V, subunit A"/>
    <property type="match status" value="1"/>
</dbReference>
<dbReference type="OrthoDB" id="10013825at2759"/>
<dbReference type="AlphaFoldDB" id="A0A9Q0V581"/>
<evidence type="ECO:0000313" key="5">
    <source>
        <dbReference type="EMBL" id="KAJ6742187.1"/>
    </source>
</evidence>
<dbReference type="SUPFAM" id="SSF54654">
    <property type="entry name" value="CI-2 family of serine protease inhibitors"/>
    <property type="match status" value="1"/>
</dbReference>
<dbReference type="InterPro" id="IPR000864">
    <property type="entry name" value="Prot_inh_pot1"/>
</dbReference>
<keyword evidence="2" id="KW-0646">Protease inhibitor</keyword>
<evidence type="ECO:0000256" key="2">
    <source>
        <dbReference type="ARBA" id="ARBA00022690"/>
    </source>
</evidence>
<gene>
    <name evidence="5" type="ORF">OIU85_016283</name>
</gene>
<proteinExistence type="inferred from homology"/>
<dbReference type="Proteomes" id="UP001151529">
    <property type="component" value="Chromosome 6"/>
</dbReference>
<keyword evidence="6" id="KW-1185">Reference proteome</keyword>
<name>A0A9Q0V581_SALVM</name>
<comment type="similarity">
    <text evidence="1">Belongs to the protease inhibitor I13 (potato type I serine protease inhibitor) family.</text>
</comment>
<feature type="region of interest" description="Disordered" evidence="4">
    <location>
        <begin position="27"/>
        <end position="62"/>
    </location>
</feature>
<dbReference type="PANTHER" id="PTHR33091">
    <property type="entry name" value="PROTEIN, PUTATIVE, EXPRESSED-RELATED"/>
    <property type="match status" value="1"/>
</dbReference>